<dbReference type="SUPFAM" id="SSF57362">
    <property type="entry name" value="BPTI-like"/>
    <property type="match status" value="1"/>
</dbReference>
<dbReference type="InterPro" id="IPR002223">
    <property type="entry name" value="Kunitz_BPTI"/>
</dbReference>
<feature type="chain" id="PRO_5033444565" evidence="9">
    <location>
        <begin position="28"/>
        <end position="88"/>
    </location>
</feature>
<evidence type="ECO:0000256" key="5">
    <source>
        <dbReference type="ARBA" id="ARBA00022900"/>
    </source>
</evidence>
<accession>A0A4Q8K3B3</accession>
<protein>
    <submittedName>
        <fullName evidence="11">Kappa-Liphistoxin-Lsp1a_3</fullName>
    </submittedName>
</protein>
<dbReference type="EMBL" id="HAHL01000144">
    <property type="protein sequence ID" value="SNX34084.1"/>
    <property type="molecule type" value="Transcribed_RNA"/>
</dbReference>
<comment type="function">
    <text evidence="8">Serine protease inhibitor that inhibits trypsin at a molar ratio of 1:1.</text>
</comment>
<keyword evidence="2" id="KW-0964">Secreted</keyword>
<evidence type="ECO:0000256" key="1">
    <source>
        <dbReference type="ARBA" id="ARBA00004613"/>
    </source>
</evidence>
<dbReference type="FunFam" id="4.10.410.10:FF:000011">
    <property type="entry name" value="Tissue factor pathway inhibitor"/>
    <property type="match status" value="1"/>
</dbReference>
<name>A0A4Q8K3B3_9ARAC</name>
<proteinExistence type="inferred from homology"/>
<evidence type="ECO:0000259" key="10">
    <source>
        <dbReference type="PROSITE" id="PS50279"/>
    </source>
</evidence>
<evidence type="ECO:0000256" key="3">
    <source>
        <dbReference type="ARBA" id="ARBA00022690"/>
    </source>
</evidence>
<keyword evidence="4 9" id="KW-0732">Signal</keyword>
<evidence type="ECO:0000313" key="11">
    <source>
        <dbReference type="EMBL" id="SNX33947.1"/>
    </source>
</evidence>
<dbReference type="GO" id="GO:0005615">
    <property type="term" value="C:extracellular space"/>
    <property type="evidence" value="ECO:0007669"/>
    <property type="project" value="TreeGrafter"/>
</dbReference>
<dbReference type="InterPro" id="IPR036880">
    <property type="entry name" value="Kunitz_BPTI_sf"/>
</dbReference>
<keyword evidence="5" id="KW-0722">Serine protease inhibitor</keyword>
<dbReference type="PANTHER" id="PTHR10083">
    <property type="entry name" value="KUNITZ-TYPE PROTEASE INHIBITOR-RELATED"/>
    <property type="match status" value="1"/>
</dbReference>
<comment type="similarity">
    <text evidence="7">Belongs to the venom Kunitz-type family. 03 (sub-Kunitz) subfamily.</text>
</comment>
<dbReference type="InterPro" id="IPR050098">
    <property type="entry name" value="TFPI/VKTCI-like"/>
</dbReference>
<dbReference type="PANTHER" id="PTHR10083:SF328">
    <property type="entry name" value="TISSUE FACTOR PATHWAY INHIBITOR"/>
    <property type="match status" value="1"/>
</dbReference>
<organism evidence="11">
    <name type="scientific">Liphistius sp. SGP-2016</name>
    <dbReference type="NCBI Taxonomy" id="1905180"/>
    <lineage>
        <taxon>Eukaryota</taxon>
        <taxon>Metazoa</taxon>
        <taxon>Ecdysozoa</taxon>
        <taxon>Arthropoda</taxon>
        <taxon>Chelicerata</taxon>
        <taxon>Arachnida</taxon>
        <taxon>Araneae</taxon>
        <taxon>Mesothelae</taxon>
        <taxon>Liphistiidae</taxon>
        <taxon>Liphistius</taxon>
    </lineage>
</organism>
<feature type="signal peptide" evidence="9">
    <location>
        <begin position="1"/>
        <end position="27"/>
    </location>
</feature>
<evidence type="ECO:0000256" key="2">
    <source>
        <dbReference type="ARBA" id="ARBA00022525"/>
    </source>
</evidence>
<dbReference type="InterPro" id="IPR020901">
    <property type="entry name" value="Prtase_inh_Kunz-CS"/>
</dbReference>
<reference evidence="11" key="2">
    <citation type="submission" date="2019-05" db="EMBL/GenBank/DDBJ databases">
        <title>Unravelling the molecular evolution of spider venoms.</title>
        <authorList>
            <person name="Pineda S."/>
        </authorList>
    </citation>
    <scope>NUCLEOTIDE SEQUENCE</scope>
</reference>
<dbReference type="SMART" id="SM00131">
    <property type="entry name" value="KU"/>
    <property type="match status" value="1"/>
</dbReference>
<dbReference type="GO" id="GO:0004867">
    <property type="term" value="F:serine-type endopeptidase inhibitor activity"/>
    <property type="evidence" value="ECO:0007669"/>
    <property type="project" value="UniProtKB-KW"/>
</dbReference>
<dbReference type="AlphaFoldDB" id="A0A4Q8K3B3"/>
<dbReference type="PROSITE" id="PS50279">
    <property type="entry name" value="BPTI_KUNITZ_2"/>
    <property type="match status" value="1"/>
</dbReference>
<dbReference type="Gene3D" id="4.10.410.10">
    <property type="entry name" value="Pancreatic trypsin inhibitor Kunitz domain"/>
    <property type="match status" value="1"/>
</dbReference>
<sequence length="88" mass="9780">MGIARILSAVLLLSVLFVVAFPALLSAEHHDGRIDICRLPSDSGRCKASFQRWYFNGRKCVTFLYGGCGGNHNRFKTQEACMKRCAKA</sequence>
<evidence type="ECO:0000256" key="4">
    <source>
        <dbReference type="ARBA" id="ARBA00022729"/>
    </source>
</evidence>
<evidence type="ECO:0000256" key="9">
    <source>
        <dbReference type="SAM" id="SignalP"/>
    </source>
</evidence>
<dbReference type="PRINTS" id="PR00759">
    <property type="entry name" value="BASICPTASE"/>
</dbReference>
<evidence type="ECO:0000256" key="6">
    <source>
        <dbReference type="ARBA" id="ARBA00023157"/>
    </source>
</evidence>
<evidence type="ECO:0000256" key="8">
    <source>
        <dbReference type="ARBA" id="ARBA00093388"/>
    </source>
</evidence>
<evidence type="ECO:0000256" key="7">
    <source>
        <dbReference type="ARBA" id="ARBA00038506"/>
    </source>
</evidence>
<comment type="subcellular location">
    <subcellularLocation>
        <location evidence="1">Secreted</location>
    </subcellularLocation>
</comment>
<dbReference type="EMBL" id="HAHL01000130">
    <property type="protein sequence ID" value="SNX33947.1"/>
    <property type="molecule type" value="Transcribed_RNA"/>
</dbReference>
<dbReference type="Pfam" id="PF00014">
    <property type="entry name" value="Kunitz_BPTI"/>
    <property type="match status" value="1"/>
</dbReference>
<feature type="domain" description="BPTI/Kunitz inhibitor" evidence="10">
    <location>
        <begin position="37"/>
        <end position="85"/>
    </location>
</feature>
<dbReference type="PROSITE" id="PS00280">
    <property type="entry name" value="BPTI_KUNITZ_1"/>
    <property type="match status" value="1"/>
</dbReference>
<reference evidence="11" key="1">
    <citation type="submission" date="2017-05" db="EMBL/GenBank/DDBJ databases">
        <authorList>
            <person name="QRISCLOUD D."/>
        </authorList>
    </citation>
    <scope>NUCLEOTIDE SEQUENCE</scope>
</reference>
<keyword evidence="6" id="KW-1015">Disulfide bond</keyword>
<dbReference type="CDD" id="cd22598">
    <property type="entry name" value="Kunitz_huwentoxin"/>
    <property type="match status" value="1"/>
</dbReference>
<keyword evidence="3" id="KW-0646">Protease inhibitor</keyword>